<dbReference type="Proteomes" id="UP000472272">
    <property type="component" value="Chromosome 10"/>
</dbReference>
<accession>A0A670JCF6</accession>
<dbReference type="Ensembl" id="ENSPMRT00000023245.1">
    <property type="protein sequence ID" value="ENSPMRP00000021895.1"/>
    <property type="gene ID" value="ENSPMRG00000014225.1"/>
</dbReference>
<reference evidence="2" key="2">
    <citation type="submission" date="2025-08" db="UniProtKB">
        <authorList>
            <consortium name="Ensembl"/>
        </authorList>
    </citation>
    <scope>IDENTIFICATION</scope>
</reference>
<protein>
    <submittedName>
        <fullName evidence="2">Uncharacterized protein</fullName>
    </submittedName>
</protein>
<feature type="region of interest" description="Disordered" evidence="1">
    <location>
        <begin position="1"/>
        <end position="71"/>
    </location>
</feature>
<proteinExistence type="predicted"/>
<feature type="compositionally biased region" description="Basic residues" evidence="1">
    <location>
        <begin position="45"/>
        <end position="59"/>
    </location>
</feature>
<dbReference type="AlphaFoldDB" id="A0A670JCF6"/>
<organism evidence="2 3">
    <name type="scientific">Podarcis muralis</name>
    <name type="common">Wall lizard</name>
    <name type="synonym">Lacerta muralis</name>
    <dbReference type="NCBI Taxonomy" id="64176"/>
    <lineage>
        <taxon>Eukaryota</taxon>
        <taxon>Metazoa</taxon>
        <taxon>Chordata</taxon>
        <taxon>Craniata</taxon>
        <taxon>Vertebrata</taxon>
        <taxon>Euteleostomi</taxon>
        <taxon>Lepidosauria</taxon>
        <taxon>Squamata</taxon>
        <taxon>Bifurcata</taxon>
        <taxon>Unidentata</taxon>
        <taxon>Episquamata</taxon>
        <taxon>Laterata</taxon>
        <taxon>Lacertibaenia</taxon>
        <taxon>Lacertidae</taxon>
        <taxon>Podarcis</taxon>
    </lineage>
</organism>
<evidence type="ECO:0000256" key="1">
    <source>
        <dbReference type="SAM" id="MobiDB-lite"/>
    </source>
</evidence>
<keyword evidence="3" id="KW-1185">Reference proteome</keyword>
<evidence type="ECO:0000313" key="3">
    <source>
        <dbReference type="Proteomes" id="UP000472272"/>
    </source>
</evidence>
<feature type="compositionally biased region" description="Low complexity" evidence="1">
    <location>
        <begin position="18"/>
        <end position="44"/>
    </location>
</feature>
<name>A0A670JCF6_PODMU</name>
<feature type="region of interest" description="Disordered" evidence="1">
    <location>
        <begin position="128"/>
        <end position="216"/>
    </location>
</feature>
<sequence>MTPGRAGCAPGRPRRPSPSRSSSAASTSASPGAWPPKAWKAAPRSTRRTRRSWPSRKRSPPSPNRSPSPWRWVQEEGAGFAAPKIGWHLSVYKERGRYSANYGHGFVWRGRPYKENYGSARPFFPRGGGAREKYGSAPLGRRTQREKYGSAPLGRRTQREKYGSAPLGRRTQREKYGSAPLGRRTQREKYGSAPQGRRTQREKYGSAPLGRVGRDHEGHAVQPPAIQEYFGQHRARTHNPEIKSLMLYPPGFPRLCRQKVPGSFPGSISQQD</sequence>
<evidence type="ECO:0000313" key="2">
    <source>
        <dbReference type="Ensembl" id="ENSPMRP00000021895.1"/>
    </source>
</evidence>
<feature type="compositionally biased region" description="Low complexity" evidence="1">
    <location>
        <begin position="1"/>
        <end position="11"/>
    </location>
</feature>
<reference evidence="2" key="3">
    <citation type="submission" date="2025-09" db="UniProtKB">
        <authorList>
            <consortium name="Ensembl"/>
        </authorList>
    </citation>
    <scope>IDENTIFICATION</scope>
</reference>
<reference evidence="2 3" key="1">
    <citation type="journal article" date="2019" name="Proc. Natl. Acad. Sci. U.S.A.">
        <title>Regulatory changes in pterin and carotenoid genes underlie balanced color polymorphisms in the wall lizard.</title>
        <authorList>
            <person name="Andrade P."/>
            <person name="Pinho C."/>
            <person name="Perez I de Lanuza G."/>
            <person name="Afonso S."/>
            <person name="Brejcha J."/>
            <person name="Rubin C.J."/>
            <person name="Wallerman O."/>
            <person name="Pereira P."/>
            <person name="Sabatino S.J."/>
            <person name="Bellati A."/>
            <person name="Pellitteri-Rosa D."/>
            <person name="Bosakova Z."/>
            <person name="Bunikis I."/>
            <person name="Carretero M.A."/>
            <person name="Feiner N."/>
            <person name="Marsik P."/>
            <person name="Pauperio F."/>
            <person name="Salvi D."/>
            <person name="Soler L."/>
            <person name="While G.M."/>
            <person name="Uller T."/>
            <person name="Font E."/>
            <person name="Andersson L."/>
            <person name="Carneiro M."/>
        </authorList>
    </citation>
    <scope>NUCLEOTIDE SEQUENCE</scope>
</reference>